<sequence>MSTFSPPITPRKFKTSSFHEAITSSSNPPSTFTALPPPNPPPEPPTQPKNPHSLHQPTLQTLTLRKPIQIEAPPAPAPNPTTSPQITRPPSEHQPTEDEPRTEDENDTIAPLPRSKFAQDMLMPGTRCLPSDRSSSLAPSIFSLPRGSRRSGARRWFKRQFGGFEISQSSIDDGWG</sequence>
<feature type="compositionally biased region" description="Basic and acidic residues" evidence="1">
    <location>
        <begin position="90"/>
        <end position="99"/>
    </location>
</feature>
<protein>
    <submittedName>
        <fullName evidence="2">Uncharacterized protein</fullName>
    </submittedName>
</protein>
<feature type="region of interest" description="Disordered" evidence="1">
    <location>
        <begin position="1"/>
        <end position="153"/>
    </location>
</feature>
<gene>
    <name evidence="2" type="ORF">P154DRAFT_581362</name>
</gene>
<keyword evidence="3" id="KW-1185">Reference proteome</keyword>
<reference evidence="2" key="1">
    <citation type="journal article" date="2020" name="Stud. Mycol.">
        <title>101 Dothideomycetes genomes: a test case for predicting lifestyles and emergence of pathogens.</title>
        <authorList>
            <person name="Haridas S."/>
            <person name="Albert R."/>
            <person name="Binder M."/>
            <person name="Bloem J."/>
            <person name="Labutti K."/>
            <person name="Salamov A."/>
            <person name="Andreopoulos B."/>
            <person name="Baker S."/>
            <person name="Barry K."/>
            <person name="Bills G."/>
            <person name="Bluhm B."/>
            <person name="Cannon C."/>
            <person name="Castanera R."/>
            <person name="Culley D."/>
            <person name="Daum C."/>
            <person name="Ezra D."/>
            <person name="Gonzalez J."/>
            <person name="Henrissat B."/>
            <person name="Kuo A."/>
            <person name="Liang C."/>
            <person name="Lipzen A."/>
            <person name="Lutzoni F."/>
            <person name="Magnuson J."/>
            <person name="Mondo S."/>
            <person name="Nolan M."/>
            <person name="Ohm R."/>
            <person name="Pangilinan J."/>
            <person name="Park H.-J."/>
            <person name="Ramirez L."/>
            <person name="Alfaro M."/>
            <person name="Sun H."/>
            <person name="Tritt A."/>
            <person name="Yoshinaga Y."/>
            <person name="Zwiers L.-H."/>
            <person name="Turgeon B."/>
            <person name="Goodwin S."/>
            <person name="Spatafora J."/>
            <person name="Crous P."/>
            <person name="Grigoriev I."/>
        </authorList>
    </citation>
    <scope>NUCLEOTIDE SEQUENCE</scope>
    <source>
        <strain evidence="2">CBS 123094</strain>
    </source>
</reference>
<feature type="compositionally biased region" description="Pro residues" evidence="1">
    <location>
        <begin position="35"/>
        <end position="48"/>
    </location>
</feature>
<dbReference type="EMBL" id="ML977649">
    <property type="protein sequence ID" value="KAF1994927.1"/>
    <property type="molecule type" value="Genomic_DNA"/>
</dbReference>
<evidence type="ECO:0000256" key="1">
    <source>
        <dbReference type="SAM" id="MobiDB-lite"/>
    </source>
</evidence>
<organism evidence="2 3">
    <name type="scientific">Amniculicola lignicola CBS 123094</name>
    <dbReference type="NCBI Taxonomy" id="1392246"/>
    <lineage>
        <taxon>Eukaryota</taxon>
        <taxon>Fungi</taxon>
        <taxon>Dikarya</taxon>
        <taxon>Ascomycota</taxon>
        <taxon>Pezizomycotina</taxon>
        <taxon>Dothideomycetes</taxon>
        <taxon>Pleosporomycetidae</taxon>
        <taxon>Pleosporales</taxon>
        <taxon>Amniculicolaceae</taxon>
        <taxon>Amniculicola</taxon>
    </lineage>
</organism>
<dbReference type="AlphaFoldDB" id="A0A6A5W162"/>
<proteinExistence type="predicted"/>
<evidence type="ECO:0000313" key="2">
    <source>
        <dbReference type="EMBL" id="KAF1994927.1"/>
    </source>
</evidence>
<accession>A0A6A5W162</accession>
<dbReference type="Proteomes" id="UP000799779">
    <property type="component" value="Unassembled WGS sequence"/>
</dbReference>
<name>A0A6A5W162_9PLEO</name>
<feature type="compositionally biased region" description="Polar residues" evidence="1">
    <location>
        <begin position="53"/>
        <end position="63"/>
    </location>
</feature>
<evidence type="ECO:0000313" key="3">
    <source>
        <dbReference type="Proteomes" id="UP000799779"/>
    </source>
</evidence>
<feature type="compositionally biased region" description="Polar residues" evidence="1">
    <location>
        <begin position="15"/>
        <end position="26"/>
    </location>
</feature>